<dbReference type="RefSeq" id="WP_006599047.1">
    <property type="nucleotide sequence ID" value="NZ_GL622359.1"/>
</dbReference>
<dbReference type="Gene3D" id="2.40.50.220">
    <property type="entry name" value="EutN/Ccml"/>
    <property type="match status" value="1"/>
</dbReference>
<dbReference type="InterPro" id="IPR004992">
    <property type="entry name" value="EutN_CcmL"/>
</dbReference>
<dbReference type="SUPFAM" id="SSF159133">
    <property type="entry name" value="EutN/CcmL-like"/>
    <property type="match status" value="1"/>
</dbReference>
<evidence type="ECO:0000313" key="4">
    <source>
        <dbReference type="EMBL" id="EFV01244.1"/>
    </source>
</evidence>
<keyword evidence="3" id="KW-1283">Bacterial microcompartment</keyword>
<dbReference type="InterPro" id="IPR036677">
    <property type="entry name" value="EutN_CcmL_sf"/>
</dbReference>
<comment type="caution">
    <text evidence="4">The sequence shown here is derived from an EMBL/GenBank/DDBJ whole genome shotgun (WGS) entry which is preliminary data.</text>
</comment>
<evidence type="ECO:0000313" key="5">
    <source>
        <dbReference type="Proteomes" id="UP000004754"/>
    </source>
</evidence>
<gene>
    <name evidence="4" type="ORF">HMP0721_1625</name>
</gene>
<dbReference type="Proteomes" id="UP000004754">
    <property type="component" value="Unassembled WGS sequence"/>
</dbReference>
<reference evidence="4 5" key="1">
    <citation type="submission" date="2010-12" db="EMBL/GenBank/DDBJ databases">
        <authorList>
            <person name="Muzny D."/>
            <person name="Qin X."/>
            <person name="Deng J."/>
            <person name="Jiang H."/>
            <person name="Liu Y."/>
            <person name="Qu J."/>
            <person name="Song X.-Z."/>
            <person name="Zhang L."/>
            <person name="Thornton R."/>
            <person name="Coyle M."/>
            <person name="Francisco L."/>
            <person name="Jackson L."/>
            <person name="Javaid M."/>
            <person name="Korchina V."/>
            <person name="Kovar C."/>
            <person name="Mata R."/>
            <person name="Mathew T."/>
            <person name="Ngo R."/>
            <person name="Nguyen L."/>
            <person name="Nguyen N."/>
            <person name="Okwuonu G."/>
            <person name="Ongeri F."/>
            <person name="Pham C."/>
            <person name="Simmons D."/>
            <person name="Wilczek-Boney K."/>
            <person name="Hale W."/>
            <person name="Jakkamsetti A."/>
            <person name="Pham P."/>
            <person name="Ruth R."/>
            <person name="San Lucas F."/>
            <person name="Warren J."/>
            <person name="Zhang J."/>
            <person name="Zhao Z."/>
            <person name="Zhou C."/>
            <person name="Zhu D."/>
            <person name="Lee S."/>
            <person name="Bess C."/>
            <person name="Blankenburg K."/>
            <person name="Forbes L."/>
            <person name="Fu Q."/>
            <person name="Gubbala S."/>
            <person name="Hirani K."/>
            <person name="Jayaseelan J.C."/>
            <person name="Lara F."/>
            <person name="Munidasa M."/>
            <person name="Palculict T."/>
            <person name="Patil S."/>
            <person name="Pu L.-L."/>
            <person name="Saada N."/>
            <person name="Tang L."/>
            <person name="Weissenberger G."/>
            <person name="Zhu Y."/>
            <person name="Hemphill L."/>
            <person name="Shang Y."/>
            <person name="Youmans B."/>
            <person name="Ayvaz T."/>
            <person name="Ross M."/>
            <person name="Santibanez J."/>
            <person name="Aqrawi P."/>
            <person name="Gross S."/>
            <person name="Joshi V."/>
            <person name="Fowler G."/>
            <person name="Nazareth L."/>
            <person name="Reid J."/>
            <person name="Worley K."/>
            <person name="Petrosino J."/>
            <person name="Highlander S."/>
            <person name="Gibbs R."/>
        </authorList>
    </citation>
    <scope>NUCLEOTIDE SEQUENCE [LARGE SCALE GENOMIC DNA]</scope>
    <source>
        <strain evidence="4 5">ATCC 23263</strain>
    </source>
</reference>
<dbReference type="GO" id="GO:0031470">
    <property type="term" value="C:carboxysome"/>
    <property type="evidence" value="ECO:0007669"/>
    <property type="project" value="UniProtKB-SubCell"/>
</dbReference>
<dbReference type="eggNOG" id="COG4576">
    <property type="taxonomic scope" value="Bacteria"/>
</dbReference>
<name>E6MI92_9FIRM</name>
<evidence type="ECO:0000256" key="3">
    <source>
        <dbReference type="ARBA" id="ARBA00024446"/>
    </source>
</evidence>
<dbReference type="STRING" id="887929.HMP0721_1625"/>
<dbReference type="PROSITE" id="PS51932">
    <property type="entry name" value="BMV"/>
    <property type="match status" value="1"/>
</dbReference>
<dbReference type="EMBL" id="AEQN01000022">
    <property type="protein sequence ID" value="EFV01244.1"/>
    <property type="molecule type" value="Genomic_DNA"/>
</dbReference>
<dbReference type="HOGENOM" id="CLU_148498_2_2_9"/>
<comment type="subcellular location">
    <subcellularLocation>
        <location evidence="1">Carboxysome</location>
    </subcellularLocation>
</comment>
<dbReference type="PANTHER" id="PTHR36539">
    <property type="entry name" value="ETHANOLAMINE UTILIZATION PROTEIN EUTN"/>
    <property type="match status" value="1"/>
</dbReference>
<sequence>MKVGKIIGSVWATQKEPRLSGLKLLLVQPMLSAEKNPTAVPFVAADMVGAGIGEWVIVVSGSSARSATGDNRTPVDASVVGIIDDMDVDAACWKEKNHGFTGKS</sequence>
<dbReference type="OrthoDB" id="196195at2"/>
<dbReference type="CDD" id="cd01614">
    <property type="entry name" value="EutN_CcmL"/>
    <property type="match status" value="1"/>
</dbReference>
<dbReference type="AlphaFoldDB" id="E6MI92"/>
<accession>E6MI92</accession>
<keyword evidence="5" id="KW-1185">Reference proteome</keyword>
<keyword evidence="2" id="KW-1282">Carboxysome</keyword>
<organism evidence="4 5">
    <name type="scientific">Pseudoramibacter alactolyticus ATCC 23263</name>
    <dbReference type="NCBI Taxonomy" id="887929"/>
    <lineage>
        <taxon>Bacteria</taxon>
        <taxon>Bacillati</taxon>
        <taxon>Bacillota</taxon>
        <taxon>Clostridia</taxon>
        <taxon>Eubacteriales</taxon>
        <taxon>Eubacteriaceae</taxon>
        <taxon>Pseudoramibacter</taxon>
    </lineage>
</organism>
<evidence type="ECO:0000256" key="2">
    <source>
        <dbReference type="ARBA" id="ARBA00023669"/>
    </source>
</evidence>
<evidence type="ECO:0000256" key="1">
    <source>
        <dbReference type="ARBA" id="ARBA00023587"/>
    </source>
</evidence>
<dbReference type="Pfam" id="PF03319">
    <property type="entry name" value="EutN_CcmL"/>
    <property type="match status" value="1"/>
</dbReference>
<protein>
    <submittedName>
        <fullName evidence="4">Ethanolamine utilization protein EutN/carboxysome structural protein Ccml</fullName>
    </submittedName>
</protein>
<proteinExistence type="predicted"/>